<dbReference type="EMBL" id="JNGW01000069">
    <property type="protein sequence ID" value="KDR52298.1"/>
    <property type="molecule type" value="Genomic_DNA"/>
</dbReference>
<name>A0A069QHF9_HOYLO</name>
<dbReference type="HOGENOM" id="CLU_164748_0_0_10"/>
<accession>A0A069QHF9</accession>
<dbReference type="InterPro" id="IPR007838">
    <property type="entry name" value="Cell_div_ZapA-like"/>
</dbReference>
<comment type="caution">
    <text evidence="1">The sequence shown here is derived from an EMBL/GenBank/DDBJ whole genome shotgun (WGS) entry which is preliminary data.</text>
</comment>
<evidence type="ECO:0000313" key="1">
    <source>
        <dbReference type="EMBL" id="KDR52298.1"/>
    </source>
</evidence>
<dbReference type="AlphaFoldDB" id="A0A069QHF9"/>
<proteinExistence type="predicted"/>
<reference evidence="1 2" key="1">
    <citation type="submission" date="2013-08" db="EMBL/GenBank/DDBJ databases">
        <authorList>
            <person name="Weinstock G."/>
            <person name="Sodergren E."/>
            <person name="Wylie T."/>
            <person name="Fulton L."/>
            <person name="Fulton R."/>
            <person name="Fronick C."/>
            <person name="O'Laughlin M."/>
            <person name="Godfrey J."/>
            <person name="Miner T."/>
            <person name="Herter B."/>
            <person name="Appelbaum E."/>
            <person name="Cordes M."/>
            <person name="Lek S."/>
            <person name="Wollam A."/>
            <person name="Pepin K.H."/>
            <person name="Palsikar V.B."/>
            <person name="Mitreva M."/>
            <person name="Wilson R.K."/>
        </authorList>
    </citation>
    <scope>NUCLEOTIDE SEQUENCE [LARGE SCALE GENOMIC DNA]</scope>
    <source>
        <strain evidence="1 2">ATCC 15930</strain>
    </source>
</reference>
<dbReference type="RefSeq" id="WP_009235880.1">
    <property type="nucleotide sequence ID" value="NZ_KB899214.1"/>
</dbReference>
<dbReference type="InterPro" id="IPR036192">
    <property type="entry name" value="Cell_div_ZapA-like_sf"/>
</dbReference>
<keyword evidence="2" id="KW-1185">Reference proteome</keyword>
<sequence length="105" mass="12031">MAENNKDIFKITLNVYNRTLPVNCTREDEEKYRKSAKLITDLVNFYSSKYAGQKSDIDILYMVLIDIAMRYFNADARNDVEPLMGTLKELATEIEDALGIEPTSV</sequence>
<organism evidence="1 2">
    <name type="scientific">Hoylesella loescheii DSM 19665 = JCM 12249 = ATCC 15930</name>
    <dbReference type="NCBI Taxonomy" id="1122985"/>
    <lineage>
        <taxon>Bacteria</taxon>
        <taxon>Pseudomonadati</taxon>
        <taxon>Bacteroidota</taxon>
        <taxon>Bacteroidia</taxon>
        <taxon>Bacteroidales</taxon>
        <taxon>Prevotellaceae</taxon>
        <taxon>Hoylesella</taxon>
    </lineage>
</organism>
<dbReference type="PATRIC" id="fig|1122985.7.peg.1712"/>
<dbReference type="Pfam" id="PF05164">
    <property type="entry name" value="ZapA"/>
    <property type="match status" value="1"/>
</dbReference>
<gene>
    <name evidence="1" type="ORF">HMPREF1991_01647</name>
</gene>
<dbReference type="Proteomes" id="UP000027442">
    <property type="component" value="Unassembled WGS sequence"/>
</dbReference>
<dbReference type="SUPFAM" id="SSF102829">
    <property type="entry name" value="Cell division protein ZapA-like"/>
    <property type="match status" value="1"/>
</dbReference>
<dbReference type="eggNOG" id="ENOG5033HMZ">
    <property type="taxonomic scope" value="Bacteria"/>
</dbReference>
<protein>
    <recommendedName>
        <fullName evidence="3">Cell division protein ZapA</fullName>
    </recommendedName>
</protein>
<evidence type="ECO:0008006" key="3">
    <source>
        <dbReference type="Google" id="ProtNLM"/>
    </source>
</evidence>
<evidence type="ECO:0000313" key="2">
    <source>
        <dbReference type="Proteomes" id="UP000027442"/>
    </source>
</evidence>